<feature type="non-terminal residue" evidence="1">
    <location>
        <position position="65"/>
    </location>
</feature>
<reference evidence="1" key="1">
    <citation type="submission" date="2019-04" db="EMBL/GenBank/DDBJ databases">
        <authorList>
            <person name="Alioto T."/>
            <person name="Alioto T."/>
        </authorList>
    </citation>
    <scope>NUCLEOTIDE SEQUENCE [LARGE SCALE GENOMIC DNA]</scope>
</reference>
<dbReference type="EMBL" id="CABDUW010000341">
    <property type="protein sequence ID" value="VTJ66379.1"/>
    <property type="molecule type" value="Genomic_DNA"/>
</dbReference>
<sequence length="65" mass="7328">PKPSHNKFTEKEKGKKLKTCILASEQTQKWIHFQTTYSNDVKSVDAWVVGLCFSGVFPVLGERGC</sequence>
<gene>
    <name evidence="1" type="ORF">MONAX_5E017758</name>
</gene>
<evidence type="ECO:0000313" key="2">
    <source>
        <dbReference type="Proteomes" id="UP000335636"/>
    </source>
</evidence>
<organism evidence="1 2">
    <name type="scientific">Marmota monax</name>
    <name type="common">Woodchuck</name>
    <dbReference type="NCBI Taxonomy" id="9995"/>
    <lineage>
        <taxon>Eukaryota</taxon>
        <taxon>Metazoa</taxon>
        <taxon>Chordata</taxon>
        <taxon>Craniata</taxon>
        <taxon>Vertebrata</taxon>
        <taxon>Euteleostomi</taxon>
        <taxon>Mammalia</taxon>
        <taxon>Eutheria</taxon>
        <taxon>Euarchontoglires</taxon>
        <taxon>Glires</taxon>
        <taxon>Rodentia</taxon>
        <taxon>Sciuromorpha</taxon>
        <taxon>Sciuridae</taxon>
        <taxon>Xerinae</taxon>
        <taxon>Marmotini</taxon>
        <taxon>Marmota</taxon>
    </lineage>
</organism>
<feature type="non-terminal residue" evidence="1">
    <location>
        <position position="1"/>
    </location>
</feature>
<accession>A0A5E4BBX1</accession>
<dbReference type="AlphaFoldDB" id="A0A5E4BBX1"/>
<dbReference type="Proteomes" id="UP000335636">
    <property type="component" value="Unassembled WGS sequence"/>
</dbReference>
<name>A0A5E4BBX1_MARMO</name>
<protein>
    <submittedName>
        <fullName evidence="1">Uncharacterized protein</fullName>
    </submittedName>
</protein>
<evidence type="ECO:0000313" key="1">
    <source>
        <dbReference type="EMBL" id="VTJ66379.1"/>
    </source>
</evidence>
<keyword evidence="2" id="KW-1185">Reference proteome</keyword>
<comment type="caution">
    <text evidence="1">The sequence shown here is derived from an EMBL/GenBank/DDBJ whole genome shotgun (WGS) entry which is preliminary data.</text>
</comment>
<proteinExistence type="predicted"/>